<keyword evidence="8" id="KW-1185">Reference proteome</keyword>
<reference evidence="8" key="1">
    <citation type="submission" date="2015-02" db="EMBL/GenBank/DDBJ databases">
        <title>Draft Genome of Frankia sp. CpI1-S.</title>
        <authorList>
            <person name="Oshone R.T."/>
            <person name="Ngom M."/>
            <person name="Ghodhbane-Gtari F."/>
            <person name="Gtari M."/>
            <person name="Morris K."/>
            <person name="Thomas K."/>
            <person name="Sen A."/>
            <person name="Tisa L.S."/>
        </authorList>
    </citation>
    <scope>NUCLEOTIDE SEQUENCE [LARGE SCALE GENOMIC DNA]</scope>
    <source>
        <strain evidence="8">CpI1-S</strain>
    </source>
</reference>
<dbReference type="InterPro" id="IPR013126">
    <property type="entry name" value="Hsp_70_fam"/>
</dbReference>
<dbReference type="InterPro" id="IPR043129">
    <property type="entry name" value="ATPase_NBD"/>
</dbReference>
<keyword evidence="2" id="KW-0547">Nucleotide-binding</keyword>
<dbReference type="EMBL" id="JYFN01000010">
    <property type="protein sequence ID" value="KJE23877.1"/>
    <property type="molecule type" value="Genomic_DNA"/>
</dbReference>
<dbReference type="Pfam" id="PF12849">
    <property type="entry name" value="PBP_like_2"/>
    <property type="match status" value="1"/>
</dbReference>
<dbReference type="Gene3D" id="3.90.640.10">
    <property type="entry name" value="Actin, Chain A, domain 4"/>
    <property type="match status" value="1"/>
</dbReference>
<dbReference type="Pfam" id="PF00012">
    <property type="entry name" value="HSP70"/>
    <property type="match status" value="1"/>
</dbReference>
<organism evidence="7 8">
    <name type="scientific">Frankia torreyi</name>
    <dbReference type="NCBI Taxonomy" id="1856"/>
    <lineage>
        <taxon>Bacteria</taxon>
        <taxon>Bacillati</taxon>
        <taxon>Actinomycetota</taxon>
        <taxon>Actinomycetes</taxon>
        <taxon>Frankiales</taxon>
        <taxon>Frankiaceae</taxon>
        <taxon>Frankia</taxon>
    </lineage>
</organism>
<name>A0A0D8BKF8_9ACTN</name>
<evidence type="ECO:0000256" key="3">
    <source>
        <dbReference type="ARBA" id="ARBA00022840"/>
    </source>
</evidence>
<evidence type="ECO:0000256" key="4">
    <source>
        <dbReference type="ARBA" id="ARBA00023186"/>
    </source>
</evidence>
<dbReference type="Gene3D" id="3.30.420.40">
    <property type="match status" value="2"/>
</dbReference>
<proteinExistence type="predicted"/>
<dbReference type="InterPro" id="IPR050811">
    <property type="entry name" value="Phosphate_ABC_transporter"/>
</dbReference>
<dbReference type="InterPro" id="IPR024370">
    <property type="entry name" value="PBP_domain"/>
</dbReference>
<gene>
    <name evidence="7" type="ORF">FF36_01810</name>
</gene>
<dbReference type="RefSeq" id="WP_044884491.1">
    <property type="nucleotide sequence ID" value="NZ_JYFN01000010.1"/>
</dbReference>
<keyword evidence="3" id="KW-0067">ATP-binding</keyword>
<dbReference type="SUPFAM" id="SSF53850">
    <property type="entry name" value="Periplasmic binding protein-like II"/>
    <property type="match status" value="1"/>
</dbReference>
<sequence length="847" mass="86045">MRYQLGISPGVDVTTAAIAENGWPSAIAVEGEPQIPTVLHLAADGSVRVGRSAVRLRASQPERTADGFVHWLGDSTPILVGGIGYTASALLARFLDAMIRTATAQRGEPPELVVVTSPATWPARRQEGLADAIARLETTTPVVARSSTEAMAALFSQTTPVADGRGAATYQLGSHWFEAAVFTATAGGYVPVGSPVGLADVSTSMLDDLLYAHVAGLVGDAGERLRGGPRASADGARLGAACAEAREVLTEETFADVAVPTGDTTTVVQVSRDDYESLVRPLLDDSIRVLARAVRAAASDTGALGLLAVYGPGARIPLVSRLLGEHFPDVGRLEIRHDGEFALGAALLAARDAVAEPASSETVLLGPAAFATTPPPSVPPVVGHTPPPRAESSGPADRRAAGGASHGSMPGGASAAGGALMGAAAAAAAGAAGDPGSPDPAAQGARAGSGTPTAPAGPRGIAAAASGEGAQASAAGGRRRWSAGGRPRRRLLAGVLALVVFIAGSVTLGLVLTGGGDGTSVTAAAPPRSTVDQHPQLPADTMRAAERAAGIAGGAGAGGAGAGGGAVDPNAVITTGSAEVAAITGTAYSLFRESAKGVTVRVGSTDTDDGFQKVCAGQADIVGASYALPDKACGTRVAGFEIAHHLLPIVVSRQNTWAQCLTTAQVGRIWARDSTVTNWNQVDPSFPNVPLSPIGPAASTVHAKVFLASMTGSSTNTRAYETRELDEIPARVDGDRGAIAFMDYSNFLTTNRAVRAIKLDSGRGCVEPNALTAGTGMYMPLCKPLYLYANKASLRKPAVAAFLRYYLQNQKEITSQAHYIARDDATVRDNIAIVQNLTAGVPAVKPA</sequence>
<feature type="compositionally biased region" description="Low complexity" evidence="5">
    <location>
        <begin position="430"/>
        <end position="476"/>
    </location>
</feature>
<reference evidence="7 8" key="2">
    <citation type="journal article" date="2016" name="Genome Announc.">
        <title>Permanent Draft Genome Sequences for Two Variants of Frankia sp. Strain CpI1, the First Frankia Strain Isolated from Root Nodules of Comptonia peregrina.</title>
        <authorList>
            <person name="Oshone R."/>
            <person name="Hurst S.G.IV."/>
            <person name="Abebe-Akele F."/>
            <person name="Simpson S."/>
            <person name="Morris K."/>
            <person name="Thomas W.K."/>
            <person name="Tisa L.S."/>
        </authorList>
    </citation>
    <scope>NUCLEOTIDE SEQUENCE [LARGE SCALE GENOMIC DNA]</scope>
    <source>
        <strain evidence="8">CpI1-S</strain>
    </source>
</reference>
<dbReference type="PANTHER" id="PTHR30570">
    <property type="entry name" value="PERIPLASMIC PHOSPHATE BINDING COMPONENT OF PHOSPHATE ABC TRANSPORTER"/>
    <property type="match status" value="1"/>
</dbReference>
<dbReference type="GO" id="GO:0140662">
    <property type="term" value="F:ATP-dependent protein folding chaperone"/>
    <property type="evidence" value="ECO:0007669"/>
    <property type="project" value="InterPro"/>
</dbReference>
<dbReference type="PANTHER" id="PTHR30570:SF1">
    <property type="entry name" value="PHOSPHATE-BINDING PROTEIN PSTS"/>
    <property type="match status" value="1"/>
</dbReference>
<accession>A0A0D8BKF8</accession>
<protein>
    <submittedName>
        <fullName evidence="7">PBP superfamily domain/Hsp70 protein</fullName>
    </submittedName>
</protein>
<dbReference type="Gene3D" id="3.40.190.10">
    <property type="entry name" value="Periplasmic binding protein-like II"/>
    <property type="match status" value="2"/>
</dbReference>
<dbReference type="OrthoDB" id="9790048at2"/>
<keyword evidence="4" id="KW-0143">Chaperone</keyword>
<feature type="region of interest" description="Disordered" evidence="5">
    <location>
        <begin position="371"/>
        <end position="413"/>
    </location>
</feature>
<dbReference type="Proteomes" id="UP000032545">
    <property type="component" value="Unassembled WGS sequence"/>
</dbReference>
<feature type="domain" description="PBP" evidence="6">
    <location>
        <begin position="569"/>
        <end position="808"/>
    </location>
</feature>
<dbReference type="PATRIC" id="fig|1502723.3.peg.6936"/>
<keyword evidence="1" id="KW-0732">Signal</keyword>
<evidence type="ECO:0000313" key="7">
    <source>
        <dbReference type="EMBL" id="KJE23877.1"/>
    </source>
</evidence>
<feature type="region of interest" description="Disordered" evidence="5">
    <location>
        <begin position="430"/>
        <end position="485"/>
    </location>
</feature>
<evidence type="ECO:0000256" key="2">
    <source>
        <dbReference type="ARBA" id="ARBA00022741"/>
    </source>
</evidence>
<dbReference type="SUPFAM" id="SSF53067">
    <property type="entry name" value="Actin-like ATPase domain"/>
    <property type="match status" value="2"/>
</dbReference>
<dbReference type="GO" id="GO:0005524">
    <property type="term" value="F:ATP binding"/>
    <property type="evidence" value="ECO:0007669"/>
    <property type="project" value="UniProtKB-KW"/>
</dbReference>
<evidence type="ECO:0000256" key="1">
    <source>
        <dbReference type="ARBA" id="ARBA00022729"/>
    </source>
</evidence>
<evidence type="ECO:0000313" key="8">
    <source>
        <dbReference type="Proteomes" id="UP000032545"/>
    </source>
</evidence>
<comment type="caution">
    <text evidence="7">The sequence shown here is derived from an EMBL/GenBank/DDBJ whole genome shotgun (WGS) entry which is preliminary data.</text>
</comment>
<feature type="compositionally biased region" description="Low complexity" evidence="5">
    <location>
        <begin position="401"/>
        <end position="413"/>
    </location>
</feature>
<feature type="compositionally biased region" description="Pro residues" evidence="5">
    <location>
        <begin position="373"/>
        <end position="389"/>
    </location>
</feature>
<evidence type="ECO:0000259" key="6">
    <source>
        <dbReference type="Pfam" id="PF12849"/>
    </source>
</evidence>
<dbReference type="AlphaFoldDB" id="A0A0D8BKF8"/>
<evidence type="ECO:0000256" key="5">
    <source>
        <dbReference type="SAM" id="MobiDB-lite"/>
    </source>
</evidence>